<feature type="region of interest" description="Disordered" evidence="1">
    <location>
        <begin position="107"/>
        <end position="127"/>
    </location>
</feature>
<protein>
    <submittedName>
        <fullName evidence="4">Uncharacterized protein</fullName>
    </submittedName>
</protein>
<dbReference type="EMBL" id="HBIO01027580">
    <property type="protein sequence ID" value="CAE0476333.1"/>
    <property type="molecule type" value="Transcribed_RNA"/>
</dbReference>
<gene>
    <name evidence="2" type="ORF">CDEB00056_LOCUS21184</name>
    <name evidence="3" type="ORF">CDEB00056_LOCUS21185</name>
    <name evidence="4" type="ORF">CDEB00056_LOCUS21186</name>
</gene>
<name>A0A6S8YN64_9STRA</name>
<evidence type="ECO:0000256" key="1">
    <source>
        <dbReference type="SAM" id="MobiDB-lite"/>
    </source>
</evidence>
<dbReference type="EMBL" id="HBIO01027577">
    <property type="protein sequence ID" value="CAE0476331.1"/>
    <property type="molecule type" value="Transcribed_RNA"/>
</dbReference>
<feature type="region of interest" description="Disordered" evidence="1">
    <location>
        <begin position="59"/>
        <end position="94"/>
    </location>
</feature>
<sequence length="143" mass="15668">MKTTPADKNAQTKVCSNWLWEMCISSPCFEAWRGFTIPLENEKGETKSDEIVEIDAMSMMDREGTAETSLPSKITTDEEENGDGNVEDVSDEASKSSSFFLAGLSISDTGVEDDDDDDGDAISNASTSANRSFPVFWQISSWV</sequence>
<dbReference type="AlphaFoldDB" id="A0A6S8YN64"/>
<accession>A0A6S8YN64</accession>
<proteinExistence type="predicted"/>
<reference evidence="4" key="1">
    <citation type="submission" date="2021-01" db="EMBL/GenBank/DDBJ databases">
        <authorList>
            <person name="Corre E."/>
            <person name="Pelletier E."/>
            <person name="Niang G."/>
            <person name="Scheremetjew M."/>
            <person name="Finn R."/>
            <person name="Kale V."/>
            <person name="Holt S."/>
            <person name="Cochrane G."/>
            <person name="Meng A."/>
            <person name="Brown T."/>
            <person name="Cohen L."/>
        </authorList>
    </citation>
    <scope>NUCLEOTIDE SEQUENCE</scope>
    <source>
        <strain evidence="4">MM31A-1</strain>
    </source>
</reference>
<feature type="compositionally biased region" description="Acidic residues" evidence="1">
    <location>
        <begin position="77"/>
        <end position="91"/>
    </location>
</feature>
<evidence type="ECO:0000313" key="3">
    <source>
        <dbReference type="EMBL" id="CAE0476332.1"/>
    </source>
</evidence>
<evidence type="ECO:0000313" key="2">
    <source>
        <dbReference type="EMBL" id="CAE0476331.1"/>
    </source>
</evidence>
<organism evidence="4">
    <name type="scientific">Chaetoceros debilis</name>
    <dbReference type="NCBI Taxonomy" id="122233"/>
    <lineage>
        <taxon>Eukaryota</taxon>
        <taxon>Sar</taxon>
        <taxon>Stramenopiles</taxon>
        <taxon>Ochrophyta</taxon>
        <taxon>Bacillariophyta</taxon>
        <taxon>Coscinodiscophyceae</taxon>
        <taxon>Chaetocerotophycidae</taxon>
        <taxon>Chaetocerotales</taxon>
        <taxon>Chaetocerotaceae</taxon>
        <taxon>Chaetoceros</taxon>
    </lineage>
</organism>
<evidence type="ECO:0000313" key="4">
    <source>
        <dbReference type="EMBL" id="CAE0476333.1"/>
    </source>
</evidence>
<dbReference type="EMBL" id="HBIO01027579">
    <property type="protein sequence ID" value="CAE0476332.1"/>
    <property type="molecule type" value="Transcribed_RNA"/>
</dbReference>
<feature type="compositionally biased region" description="Acidic residues" evidence="1">
    <location>
        <begin position="110"/>
        <end position="120"/>
    </location>
</feature>